<protein>
    <submittedName>
        <fullName evidence="2">Uncharacterized protein</fullName>
    </submittedName>
</protein>
<dbReference type="Proteomes" id="UP000642673">
    <property type="component" value="Unassembled WGS sequence"/>
</dbReference>
<name>A0ABQ3EW46_9ACTN</name>
<dbReference type="EMBL" id="BMVP01000008">
    <property type="protein sequence ID" value="GHB67467.1"/>
    <property type="molecule type" value="Genomic_DNA"/>
</dbReference>
<accession>A0ABQ3EW46</accession>
<organism evidence="2 3">
    <name type="scientific">Streptomyces cirratus</name>
    <dbReference type="NCBI Taxonomy" id="68187"/>
    <lineage>
        <taxon>Bacteria</taxon>
        <taxon>Bacillati</taxon>
        <taxon>Actinomycetota</taxon>
        <taxon>Actinomycetes</taxon>
        <taxon>Kitasatosporales</taxon>
        <taxon>Streptomycetaceae</taxon>
        <taxon>Streptomyces</taxon>
    </lineage>
</organism>
<evidence type="ECO:0000313" key="3">
    <source>
        <dbReference type="Proteomes" id="UP000642673"/>
    </source>
</evidence>
<sequence>MGKTADHVCGDCAHTRGVHVPSLGRCLGLLQGPLCGCSVFRRADPPGPRLPRAGEPPSEAGSPCEDCGSPFGRCRCEPSWERAESYY</sequence>
<evidence type="ECO:0000256" key="1">
    <source>
        <dbReference type="SAM" id="MobiDB-lite"/>
    </source>
</evidence>
<comment type="caution">
    <text evidence="2">The sequence shown here is derived from an EMBL/GenBank/DDBJ whole genome shotgun (WGS) entry which is preliminary data.</text>
</comment>
<proteinExistence type="predicted"/>
<reference evidence="3" key="1">
    <citation type="journal article" date="2019" name="Int. J. Syst. Evol. Microbiol.">
        <title>The Global Catalogue of Microorganisms (GCM) 10K type strain sequencing project: providing services to taxonomists for standard genome sequencing and annotation.</title>
        <authorList>
            <consortium name="The Broad Institute Genomics Platform"/>
            <consortium name="The Broad Institute Genome Sequencing Center for Infectious Disease"/>
            <person name="Wu L."/>
            <person name="Ma J."/>
        </authorList>
    </citation>
    <scope>NUCLEOTIDE SEQUENCE [LARGE SCALE GENOMIC DNA]</scope>
    <source>
        <strain evidence="3">JCM 4738</strain>
    </source>
</reference>
<evidence type="ECO:0000313" key="2">
    <source>
        <dbReference type="EMBL" id="GHB67467.1"/>
    </source>
</evidence>
<gene>
    <name evidence="2" type="ORF">GCM10010347_41950</name>
</gene>
<feature type="region of interest" description="Disordered" evidence="1">
    <location>
        <begin position="45"/>
        <end position="66"/>
    </location>
</feature>
<keyword evidence="3" id="KW-1185">Reference proteome</keyword>